<feature type="domain" description="Phosphotyrosine protein phosphatase I" evidence="2">
    <location>
        <begin position="1"/>
        <end position="134"/>
    </location>
</feature>
<reference evidence="3 4" key="1">
    <citation type="submission" date="2016-08" db="EMBL/GenBank/DDBJ databases">
        <authorList>
            <person name="Seilhamer J.J."/>
        </authorList>
    </citation>
    <scope>NUCLEOTIDE SEQUENCE [LARGE SCALE GENOMIC DNA]</scope>
    <source>
        <strain evidence="3 4">PH27A</strain>
    </source>
</reference>
<keyword evidence="4" id="KW-1185">Reference proteome</keyword>
<dbReference type="AlphaFoldDB" id="A0A1E2VDN9"/>
<dbReference type="SMART" id="SM00226">
    <property type="entry name" value="LMWPc"/>
    <property type="match status" value="1"/>
</dbReference>
<sequence>MKVLYLCTHNRCRSIVFEAMTRHLAGDVIEARSAGSHPAGEVHPLTLHYLQAEGVSTAGLTSQSWDAFEGFEPDVVVTVCDAAAGEQCPIWFGPVLKVHWGLDDPSAVSAEQTDAAFKHCLNEVSARVMQLKMIAEQSLSPDQQRRAIQALDISIPNH</sequence>
<proteinExistence type="predicted"/>
<evidence type="ECO:0000313" key="4">
    <source>
        <dbReference type="Proteomes" id="UP000094291"/>
    </source>
</evidence>
<gene>
    <name evidence="3" type="ORF">BFW38_00685</name>
</gene>
<protein>
    <submittedName>
        <fullName evidence="3">Arsenate reductase</fullName>
    </submittedName>
</protein>
<dbReference type="PANTHER" id="PTHR43428">
    <property type="entry name" value="ARSENATE REDUCTASE"/>
    <property type="match status" value="1"/>
</dbReference>
<evidence type="ECO:0000313" key="3">
    <source>
        <dbReference type="EMBL" id="ODC05091.1"/>
    </source>
</evidence>
<dbReference type="OrthoDB" id="9793058at2"/>
<evidence type="ECO:0000256" key="1">
    <source>
        <dbReference type="ARBA" id="ARBA00022849"/>
    </source>
</evidence>
<dbReference type="CDD" id="cd16345">
    <property type="entry name" value="LMWP_ArsC"/>
    <property type="match status" value="1"/>
</dbReference>
<dbReference type="Pfam" id="PF01451">
    <property type="entry name" value="LMWPc"/>
    <property type="match status" value="1"/>
</dbReference>
<dbReference type="STRING" id="197479.BFW38_00685"/>
<name>A0A1E2VDN9_9GAMM</name>
<dbReference type="GO" id="GO:0046685">
    <property type="term" value="P:response to arsenic-containing substance"/>
    <property type="evidence" value="ECO:0007669"/>
    <property type="project" value="UniProtKB-KW"/>
</dbReference>
<keyword evidence="1" id="KW-0059">Arsenical resistance</keyword>
<accession>A0A1E2VDN9</accession>
<dbReference type="InterPro" id="IPR036196">
    <property type="entry name" value="Ptyr_pPase_sf"/>
</dbReference>
<comment type="caution">
    <text evidence="3">The sequence shown here is derived from an EMBL/GenBank/DDBJ whole genome shotgun (WGS) entry which is preliminary data.</text>
</comment>
<organism evidence="3 4">
    <name type="scientific">Terasakiispira papahanaumokuakeensis</name>
    <dbReference type="NCBI Taxonomy" id="197479"/>
    <lineage>
        <taxon>Bacteria</taxon>
        <taxon>Pseudomonadati</taxon>
        <taxon>Pseudomonadota</taxon>
        <taxon>Gammaproteobacteria</taxon>
        <taxon>Oceanospirillales</taxon>
        <taxon>Terasakiispira</taxon>
    </lineage>
</organism>
<evidence type="ECO:0000259" key="2">
    <source>
        <dbReference type="SMART" id="SM00226"/>
    </source>
</evidence>
<dbReference type="PANTHER" id="PTHR43428:SF1">
    <property type="entry name" value="ARSENATE REDUCTASE"/>
    <property type="match status" value="1"/>
</dbReference>
<dbReference type="EMBL" id="MDTQ01000001">
    <property type="protein sequence ID" value="ODC05091.1"/>
    <property type="molecule type" value="Genomic_DNA"/>
</dbReference>
<dbReference type="Gene3D" id="3.40.50.2300">
    <property type="match status" value="1"/>
</dbReference>
<dbReference type="Proteomes" id="UP000094291">
    <property type="component" value="Unassembled WGS sequence"/>
</dbReference>
<dbReference type="InterPro" id="IPR023485">
    <property type="entry name" value="Ptyr_pPase"/>
</dbReference>
<dbReference type="SUPFAM" id="SSF52788">
    <property type="entry name" value="Phosphotyrosine protein phosphatases I"/>
    <property type="match status" value="1"/>
</dbReference>